<reference evidence="1 2" key="1">
    <citation type="journal article" date="2023" name="Microbiol. Spectr.">
        <title>Symbiosis of Carpenter Bees with Uncharacterized Lactic Acid Bacteria Showing NAD Auxotrophy.</title>
        <authorList>
            <person name="Kawasaki S."/>
            <person name="Ozawa K."/>
            <person name="Mori T."/>
            <person name="Yamamoto A."/>
            <person name="Ito M."/>
            <person name="Ohkuma M."/>
            <person name="Sakamoto M."/>
            <person name="Matsutani M."/>
        </authorList>
    </citation>
    <scope>NUCLEOTIDE SEQUENCE [LARGE SCALE GENOMIC DNA]</scope>
    <source>
        <strain evidence="1 2">XA3</strain>
    </source>
</reference>
<dbReference type="KEGG" id="xap:XA3_21470"/>
<sequence>MIHYRKILELYAQGIVHREIAAIIGNSRPKIAEVIKQAELHQIGPPFKDEITDLWLESLLFPQKHPKAKGRQVPNFEQMHNELAKPNVTLSLPTMSMNKNAVRTIKFLMLTGLTVSITVLMHKSAKLQCEFITSLE</sequence>
<protein>
    <submittedName>
        <fullName evidence="1">Uncharacterized protein</fullName>
    </submittedName>
</protein>
<organism evidence="1 2">
    <name type="scientific">Xylocopilactobacillus apicola</name>
    <dbReference type="NCBI Taxonomy" id="2932184"/>
    <lineage>
        <taxon>Bacteria</taxon>
        <taxon>Bacillati</taxon>
        <taxon>Bacillota</taxon>
        <taxon>Bacilli</taxon>
        <taxon>Lactobacillales</taxon>
        <taxon>Lactobacillaceae</taxon>
        <taxon>Xylocopilactobacillus</taxon>
    </lineage>
</organism>
<accession>A0AAU9D4C4</accession>
<name>A0AAU9D4C4_9LACO</name>
<gene>
    <name evidence="1" type="ORF">XA3_21470</name>
</gene>
<keyword evidence="2" id="KW-1185">Reference proteome</keyword>
<proteinExistence type="predicted"/>
<dbReference type="EMBL" id="AP026802">
    <property type="protein sequence ID" value="BDR59706.1"/>
    <property type="molecule type" value="Genomic_DNA"/>
</dbReference>
<evidence type="ECO:0000313" key="1">
    <source>
        <dbReference type="EMBL" id="BDR59706.1"/>
    </source>
</evidence>
<dbReference type="AlphaFoldDB" id="A0AAU9D4C4"/>
<dbReference type="Proteomes" id="UP001321861">
    <property type="component" value="Chromosome"/>
</dbReference>
<evidence type="ECO:0000313" key="2">
    <source>
        <dbReference type="Proteomes" id="UP001321861"/>
    </source>
</evidence>